<accession>A0ABQ4TUC0</accession>
<reference evidence="2" key="1">
    <citation type="journal article" date="2021" name="Front. Microbiol.">
        <title>Comprehensive Comparative Genomics and Phenotyping of Methylobacterium Species.</title>
        <authorList>
            <person name="Alessa O."/>
            <person name="Ogura Y."/>
            <person name="Fujitani Y."/>
            <person name="Takami H."/>
            <person name="Hayashi T."/>
            <person name="Sahin N."/>
            <person name="Tani A."/>
        </authorList>
    </citation>
    <scope>NUCLEOTIDE SEQUENCE</scope>
    <source>
        <strain evidence="2">DSM 23632</strain>
    </source>
</reference>
<protein>
    <submittedName>
        <fullName evidence="2">Uncharacterized protein</fullName>
    </submittedName>
</protein>
<gene>
    <name evidence="2" type="ORF">MPOCJGCO_0910</name>
</gene>
<dbReference type="EMBL" id="BPRB01000053">
    <property type="protein sequence ID" value="GJE58825.1"/>
    <property type="molecule type" value="Genomic_DNA"/>
</dbReference>
<reference evidence="2" key="2">
    <citation type="submission" date="2021-08" db="EMBL/GenBank/DDBJ databases">
        <authorList>
            <person name="Tani A."/>
            <person name="Ola A."/>
            <person name="Ogura Y."/>
            <person name="Katsura K."/>
            <person name="Hayashi T."/>
        </authorList>
    </citation>
    <scope>NUCLEOTIDE SEQUENCE</scope>
    <source>
        <strain evidence="2">DSM 23632</strain>
    </source>
</reference>
<evidence type="ECO:0000313" key="2">
    <source>
        <dbReference type="EMBL" id="GJE58825.1"/>
    </source>
</evidence>
<dbReference type="Proteomes" id="UP001055057">
    <property type="component" value="Unassembled WGS sequence"/>
</dbReference>
<organism evidence="2 3">
    <name type="scientific">Methylobacterium trifolii</name>
    <dbReference type="NCBI Taxonomy" id="1003092"/>
    <lineage>
        <taxon>Bacteria</taxon>
        <taxon>Pseudomonadati</taxon>
        <taxon>Pseudomonadota</taxon>
        <taxon>Alphaproteobacteria</taxon>
        <taxon>Hyphomicrobiales</taxon>
        <taxon>Methylobacteriaceae</taxon>
        <taxon>Methylobacterium</taxon>
    </lineage>
</organism>
<evidence type="ECO:0000313" key="3">
    <source>
        <dbReference type="Proteomes" id="UP001055057"/>
    </source>
</evidence>
<dbReference type="RefSeq" id="WP_238181426.1">
    <property type="nucleotide sequence ID" value="NZ_BPRB01000053.1"/>
</dbReference>
<feature type="compositionally biased region" description="Pro residues" evidence="1">
    <location>
        <begin position="1"/>
        <end position="21"/>
    </location>
</feature>
<proteinExistence type="predicted"/>
<comment type="caution">
    <text evidence="2">The sequence shown here is derived from an EMBL/GenBank/DDBJ whole genome shotgun (WGS) entry which is preliminary data.</text>
</comment>
<sequence length="68" mass="6762">MANPGLPTPDPAPGDLPPPSAPDDLPDIGPTGPRTPYPVDDPGIDEPGGPGSEPDVFPGAPTDPGVRM</sequence>
<feature type="region of interest" description="Disordered" evidence="1">
    <location>
        <begin position="1"/>
        <end position="68"/>
    </location>
</feature>
<name>A0ABQ4TUC0_9HYPH</name>
<keyword evidence="3" id="KW-1185">Reference proteome</keyword>
<evidence type="ECO:0000256" key="1">
    <source>
        <dbReference type="SAM" id="MobiDB-lite"/>
    </source>
</evidence>